<dbReference type="RefSeq" id="WP_269319828.1">
    <property type="nucleotide sequence ID" value="NZ_CABWIH010000034.1"/>
</dbReference>
<evidence type="ECO:0000313" key="1">
    <source>
        <dbReference type="EMBL" id="VWL95155.1"/>
    </source>
</evidence>
<proteinExistence type="predicted"/>
<name>A0A5K1J0C8_9ACTN</name>
<gene>
    <name evidence="1" type="ORF">LMKDKBCB_01798</name>
</gene>
<dbReference type="EMBL" id="CABWIH010000034">
    <property type="protein sequence ID" value="VWL95155.1"/>
    <property type="molecule type" value="Genomic_DNA"/>
</dbReference>
<evidence type="ECO:0000313" key="2">
    <source>
        <dbReference type="Proteomes" id="UP000330807"/>
    </source>
</evidence>
<organism evidence="1 2">
    <name type="scientific">Collinsella aerofaciens</name>
    <dbReference type="NCBI Taxonomy" id="74426"/>
    <lineage>
        <taxon>Bacteria</taxon>
        <taxon>Bacillati</taxon>
        <taxon>Actinomycetota</taxon>
        <taxon>Coriobacteriia</taxon>
        <taxon>Coriobacteriales</taxon>
        <taxon>Coriobacteriaceae</taxon>
        <taxon>Collinsella</taxon>
    </lineage>
</organism>
<dbReference type="AlphaFoldDB" id="A0A5K1J0C8"/>
<sequence>MGFNHDDKSDGSGKAGIISIFTDDVAKKNMFEKADLDSLF</sequence>
<dbReference type="Proteomes" id="UP000330807">
    <property type="component" value="Unassembled WGS sequence"/>
</dbReference>
<accession>A0A5K1J0C8</accession>
<reference evidence="1 2" key="1">
    <citation type="submission" date="2019-10" db="EMBL/GenBank/DDBJ databases">
        <authorList>
            <person name="Wolf R A."/>
        </authorList>
    </citation>
    <scope>NUCLEOTIDE SEQUENCE [LARGE SCALE GENOMIC DNA]</scope>
    <source>
        <strain evidence="1">Collinsella_aerofaciens_AK_138A</strain>
    </source>
</reference>
<protein>
    <submittedName>
        <fullName evidence="1">Uncharacterized protein</fullName>
    </submittedName>
</protein>